<dbReference type="RefSeq" id="WP_160588865.1">
    <property type="nucleotide sequence ID" value="NZ_BMHN01000001.1"/>
</dbReference>
<keyword evidence="4" id="KW-0436">Ligase</keyword>
<comment type="caution">
    <text evidence="4">The sequence shown here is derived from an EMBL/GenBank/DDBJ whole genome shotgun (WGS) entry which is preliminary data.</text>
</comment>
<dbReference type="OrthoDB" id="9775266at2"/>
<evidence type="ECO:0000259" key="3">
    <source>
        <dbReference type="PROSITE" id="PS50975"/>
    </source>
</evidence>
<dbReference type="PROSITE" id="PS50975">
    <property type="entry name" value="ATP_GRASP"/>
    <property type="match status" value="1"/>
</dbReference>
<feature type="region of interest" description="Disordered" evidence="2">
    <location>
        <begin position="1"/>
        <end position="29"/>
    </location>
</feature>
<dbReference type="AlphaFoldDB" id="A0A845QEI5"/>
<dbReference type="GeneID" id="300654299"/>
<accession>A0A845QEI5</accession>
<evidence type="ECO:0000313" key="5">
    <source>
        <dbReference type="Proteomes" id="UP000470384"/>
    </source>
</evidence>
<name>A0A845QEI5_9HYPH</name>
<dbReference type="SUPFAM" id="SSF56059">
    <property type="entry name" value="Glutathione synthetase ATP-binding domain-like"/>
    <property type="match status" value="1"/>
</dbReference>
<evidence type="ECO:0000313" key="4">
    <source>
        <dbReference type="EMBL" id="NBG96857.1"/>
    </source>
</evidence>
<keyword evidence="1" id="KW-0547">Nucleotide-binding</keyword>
<dbReference type="GO" id="GO:0046872">
    <property type="term" value="F:metal ion binding"/>
    <property type="evidence" value="ECO:0007669"/>
    <property type="project" value="InterPro"/>
</dbReference>
<evidence type="ECO:0000256" key="1">
    <source>
        <dbReference type="PROSITE-ProRule" id="PRU00409"/>
    </source>
</evidence>
<evidence type="ECO:0000256" key="2">
    <source>
        <dbReference type="SAM" id="MobiDB-lite"/>
    </source>
</evidence>
<dbReference type="GO" id="GO:0005524">
    <property type="term" value="F:ATP binding"/>
    <property type="evidence" value="ECO:0007669"/>
    <property type="project" value="UniProtKB-UniRule"/>
</dbReference>
<reference evidence="4 5" key="1">
    <citation type="journal article" date="2016" name="Int. J. Syst. Evol. Microbiol.">
        <title>Pyruvatibacter mobilis gen. nov., sp. nov., a marine bacterium from the culture broth of Picochlorum sp. 122.</title>
        <authorList>
            <person name="Wang G."/>
            <person name="Tang M."/>
            <person name="Wu H."/>
            <person name="Dai S."/>
            <person name="Li T."/>
            <person name="Chen C."/>
            <person name="He H."/>
            <person name="Fan J."/>
            <person name="Xiang W."/>
            <person name="Li X."/>
        </authorList>
    </citation>
    <scope>NUCLEOTIDE SEQUENCE [LARGE SCALE GENOMIC DNA]</scope>
    <source>
        <strain evidence="4 5">GYP-11</strain>
    </source>
</reference>
<keyword evidence="1" id="KW-0067">ATP-binding</keyword>
<sequence length="386" mass="43293">MTETATPPTPTPPHRPTPNRPIHVGMPPLDMSGPPVSHFEFWPQHIFYAPIALQWCWLALRHRGPGLALLANPSFPDGGMAGESKLAIFELLEGQAREAMARWTSLTRGPADTIGTAQDMETAIGLMAAADLSFPVVAKPDIGCRGVGVRPVRSREDLAAYLESFPQGARLILQEMVEHEAEAGVFYVRLPGEKTGRIFSLTLKYFPHVIGDGHSTLAELIAADPRAGLLQHIYLPRHRHRLDMVLPHGEPFRLAFAGSHSRGTIFRDGAAYITQEMERAFDAIADSIPEFYFGRFDLRFESIEKLQRGEGFKLVEINGAGGEATHIWDRKTTLRQAYATLFEQNRLLFEIGARNRRRGFRAPSIWNLWDAYKREKHLNPLYPVTQ</sequence>
<dbReference type="Proteomes" id="UP000470384">
    <property type="component" value="Unassembled WGS sequence"/>
</dbReference>
<dbReference type="GO" id="GO:0016874">
    <property type="term" value="F:ligase activity"/>
    <property type="evidence" value="ECO:0007669"/>
    <property type="project" value="UniProtKB-KW"/>
</dbReference>
<dbReference type="InterPro" id="IPR011761">
    <property type="entry name" value="ATP-grasp"/>
</dbReference>
<gene>
    <name evidence="4" type="ORF">GTQ45_14050</name>
</gene>
<protein>
    <submittedName>
        <fullName evidence="4">D-alanine--D-alanine ligase</fullName>
    </submittedName>
</protein>
<proteinExistence type="predicted"/>
<dbReference type="EMBL" id="WXYQ01000012">
    <property type="protein sequence ID" value="NBG96857.1"/>
    <property type="molecule type" value="Genomic_DNA"/>
</dbReference>
<dbReference type="InterPro" id="IPR013815">
    <property type="entry name" value="ATP_grasp_subdomain_1"/>
</dbReference>
<feature type="domain" description="ATP-grasp" evidence="3">
    <location>
        <begin position="98"/>
        <end position="343"/>
    </location>
</feature>
<organism evidence="4 5">
    <name type="scientific">Pyruvatibacter mobilis</name>
    <dbReference type="NCBI Taxonomy" id="1712261"/>
    <lineage>
        <taxon>Bacteria</taxon>
        <taxon>Pseudomonadati</taxon>
        <taxon>Pseudomonadota</taxon>
        <taxon>Alphaproteobacteria</taxon>
        <taxon>Hyphomicrobiales</taxon>
        <taxon>Parvibaculaceae</taxon>
        <taxon>Pyruvatibacter</taxon>
    </lineage>
</organism>
<feature type="compositionally biased region" description="Pro residues" evidence="2">
    <location>
        <begin position="7"/>
        <end position="19"/>
    </location>
</feature>
<dbReference type="Gene3D" id="3.30.1490.20">
    <property type="entry name" value="ATP-grasp fold, A domain"/>
    <property type="match status" value="1"/>
</dbReference>
<keyword evidence="5" id="KW-1185">Reference proteome</keyword>